<dbReference type="EMBL" id="BK015677">
    <property type="protein sequence ID" value="DAE19537.1"/>
    <property type="molecule type" value="Genomic_DNA"/>
</dbReference>
<dbReference type="Gene3D" id="3.90.1750.20">
    <property type="entry name" value="Putative Large Serine Recombinase, Chain B, Domain 2"/>
    <property type="match status" value="1"/>
</dbReference>
<accession>A0A8S5QL51</accession>
<dbReference type="PANTHER" id="PTHR30461:SF23">
    <property type="entry name" value="DNA RECOMBINASE-RELATED"/>
    <property type="match status" value="1"/>
</dbReference>
<protein>
    <submittedName>
        <fullName evidence="4">Integrase</fullName>
    </submittedName>
</protein>
<dbReference type="PROSITE" id="PS51736">
    <property type="entry name" value="RECOMBINASES_3"/>
    <property type="match status" value="1"/>
</dbReference>
<evidence type="ECO:0000313" key="4">
    <source>
        <dbReference type="EMBL" id="DAE19537.1"/>
    </source>
</evidence>
<evidence type="ECO:0000259" key="2">
    <source>
        <dbReference type="PROSITE" id="PS51736"/>
    </source>
</evidence>
<dbReference type="InterPro" id="IPR025827">
    <property type="entry name" value="Zn_ribbon_recom_dom"/>
</dbReference>
<dbReference type="Pfam" id="PF00239">
    <property type="entry name" value="Resolvase"/>
    <property type="match status" value="1"/>
</dbReference>
<organism evidence="4">
    <name type="scientific">Siphoviridae sp. ct0hG5</name>
    <dbReference type="NCBI Taxonomy" id="2826269"/>
    <lineage>
        <taxon>Viruses</taxon>
        <taxon>Duplodnaviria</taxon>
        <taxon>Heunggongvirae</taxon>
        <taxon>Uroviricota</taxon>
        <taxon>Caudoviricetes</taxon>
    </lineage>
</organism>
<dbReference type="InterPro" id="IPR036162">
    <property type="entry name" value="Resolvase-like_N_sf"/>
</dbReference>
<dbReference type="Gene3D" id="3.40.50.1390">
    <property type="entry name" value="Resolvase, N-terminal catalytic domain"/>
    <property type="match status" value="1"/>
</dbReference>
<dbReference type="GO" id="GO:0000150">
    <property type="term" value="F:DNA strand exchange activity"/>
    <property type="evidence" value="ECO:0007669"/>
    <property type="project" value="InterPro"/>
</dbReference>
<reference evidence="4" key="1">
    <citation type="journal article" date="2021" name="Proc. Natl. Acad. Sci. U.S.A.">
        <title>A Catalog of Tens of Thousands of Viruses from Human Metagenomes Reveals Hidden Associations with Chronic Diseases.</title>
        <authorList>
            <person name="Tisza M.J."/>
            <person name="Buck C.B."/>
        </authorList>
    </citation>
    <scope>NUCLEOTIDE SEQUENCE</scope>
    <source>
        <strain evidence="4">Ct0hG5</strain>
    </source>
</reference>
<dbReference type="SUPFAM" id="SSF53041">
    <property type="entry name" value="Resolvase-like"/>
    <property type="match status" value="1"/>
</dbReference>
<dbReference type="InterPro" id="IPR038109">
    <property type="entry name" value="DNA_bind_recomb_sf"/>
</dbReference>
<feature type="domain" description="Resolvase/invertase-type recombinase catalytic" evidence="2">
    <location>
        <begin position="2"/>
        <end position="148"/>
    </location>
</feature>
<evidence type="ECO:0000256" key="1">
    <source>
        <dbReference type="SAM" id="Coils"/>
    </source>
</evidence>
<keyword evidence="1" id="KW-0175">Coiled coil</keyword>
<evidence type="ECO:0000259" key="3">
    <source>
        <dbReference type="PROSITE" id="PS51737"/>
    </source>
</evidence>
<sequence>MRGVIYARYSPGPHQTEQSIEGQVADCQQYAEEHGIDIIEIYADRHVSGKSVVGRDEFQRMLRDAEKGRFDCVLVWKIDRFGRDRQDIAMGKMALKRAGVKLMYARESVPEGPEGIILESVLEGLAEYYSADLRQKVIRGMKETAKKGQYCGQSLPIGYKVDAERHIVVDEREAAVVREAFKLHIAGGQIRDIVQLFADRGIMGRRGKPVSNAVVYRMLRNEKYLGEFYIQDVKLNVEPIIDQATFLEAARHFKTSRNNAAGKAKVNYLLSCKMFCGYCGSMISAEAGTGKLGKVYRYYKCGDKKRGKKCELKPFPKDHLEDAIILATVNDMLTDEMIEKLTVRILEVQEQENADDPVVGLRRRLDSNKKRQRNLLDAIEEGGARGLVSRLAALEEEEEQLVLEIQRAEIKRPRLTHEVVEAWLRSFRVGDVTDDDFRARLVDTFIARVELRNDEALIFYNIREKGPHSRVRVRPEWWSPRDGTRTPKIIVLRDYVVLRIAV</sequence>
<dbReference type="Pfam" id="PF13408">
    <property type="entry name" value="Zn_ribbon_recom"/>
    <property type="match status" value="1"/>
</dbReference>
<proteinExistence type="predicted"/>
<dbReference type="InterPro" id="IPR006119">
    <property type="entry name" value="Resolv_N"/>
</dbReference>
<dbReference type="CDD" id="cd00338">
    <property type="entry name" value="Ser_Recombinase"/>
    <property type="match status" value="1"/>
</dbReference>
<dbReference type="InterPro" id="IPR011109">
    <property type="entry name" value="DNA_bind_recombinase_dom"/>
</dbReference>
<dbReference type="PROSITE" id="PS51737">
    <property type="entry name" value="RECOMBINASE_DNA_BIND"/>
    <property type="match status" value="1"/>
</dbReference>
<dbReference type="Pfam" id="PF07508">
    <property type="entry name" value="Recombinase"/>
    <property type="match status" value="1"/>
</dbReference>
<feature type="coiled-coil region" evidence="1">
    <location>
        <begin position="384"/>
        <end position="411"/>
    </location>
</feature>
<name>A0A8S5QL51_9CAUD</name>
<feature type="domain" description="Recombinase" evidence="3">
    <location>
        <begin position="156"/>
        <end position="259"/>
    </location>
</feature>
<dbReference type="InterPro" id="IPR050639">
    <property type="entry name" value="SSR_resolvase"/>
</dbReference>
<dbReference type="SMART" id="SM00857">
    <property type="entry name" value="Resolvase"/>
    <property type="match status" value="1"/>
</dbReference>
<dbReference type="PANTHER" id="PTHR30461">
    <property type="entry name" value="DNA-INVERTASE FROM LAMBDOID PROPHAGE"/>
    <property type="match status" value="1"/>
</dbReference>
<dbReference type="GO" id="GO:0003677">
    <property type="term" value="F:DNA binding"/>
    <property type="evidence" value="ECO:0007669"/>
    <property type="project" value="InterPro"/>
</dbReference>